<reference evidence="1 2" key="3">
    <citation type="journal article" date="2022" name="Microbiol. Spectr.">
        <title>Folding features and dynamics of 3D genome architecture in plant fungal pathogens.</title>
        <authorList>
            <person name="Xia C."/>
        </authorList>
    </citation>
    <scope>NUCLEOTIDE SEQUENCE [LARGE SCALE GENOMIC DNA]</scope>
    <source>
        <strain evidence="1 2">93-210</strain>
    </source>
</reference>
<evidence type="ECO:0000313" key="2">
    <source>
        <dbReference type="Proteomes" id="UP001060170"/>
    </source>
</evidence>
<evidence type="ECO:0000313" key="1">
    <source>
        <dbReference type="EMBL" id="KAI7962910.1"/>
    </source>
</evidence>
<accession>A0ACC0EZ26</accession>
<dbReference type="Proteomes" id="UP001060170">
    <property type="component" value="Chromosome 1"/>
</dbReference>
<sequence length="347" mass="37229">MASVRAPNHPVNVTGLFETLDEVFSISLQAFSRHYPDCFPSQSVPDGNRANQYGNVNTPSCISCAGFGGSTPEDFELNLTTNTALNNVLQSGSTYFLAGRLLAPNNGSTPTLTYQHNSAVRNGPAGPTAPDFTNKVNVIGLGLVISRQEVVTAGEDAQSHLEVILQHSDWDSLARAHRSFTVRYLVPGTKIFIKTHSLYLVGRELEITGNLVDFDMEQYTAVISVNSVAVTTGHQLGRGNLVANNSPSGSKSGKKFNKFSPSKPNPTTPQMNPNKKNFSHPSPELESPAGSPNPLLKGKGKANTPDPDPVSDDYDSDLPIASASNSTNSKARVRPDILKDAAKRLKK</sequence>
<protein>
    <submittedName>
        <fullName evidence="1">Uncharacterized protein</fullName>
    </submittedName>
</protein>
<reference evidence="2" key="1">
    <citation type="journal article" date="2018" name="BMC Genomics">
        <title>Genomic insights into host adaptation between the wheat stripe rust pathogen (Puccinia striiformis f. sp. tritici) and the barley stripe rust pathogen (Puccinia striiformis f. sp. hordei).</title>
        <authorList>
            <person name="Xia C."/>
            <person name="Wang M."/>
            <person name="Yin C."/>
            <person name="Cornejo O.E."/>
            <person name="Hulbert S.H."/>
            <person name="Chen X."/>
        </authorList>
    </citation>
    <scope>NUCLEOTIDE SEQUENCE [LARGE SCALE GENOMIC DNA]</scope>
    <source>
        <strain evidence="2">93-210</strain>
    </source>
</reference>
<proteinExistence type="predicted"/>
<reference evidence="2" key="2">
    <citation type="journal article" date="2018" name="Mol. Plant Microbe Interact.">
        <title>Genome sequence resources for the wheat stripe rust pathogen (Puccinia striiformis f. sp. tritici) and the barley stripe rust pathogen (Puccinia striiformis f. sp. hordei).</title>
        <authorList>
            <person name="Xia C."/>
            <person name="Wang M."/>
            <person name="Yin C."/>
            <person name="Cornejo O.E."/>
            <person name="Hulbert S.H."/>
            <person name="Chen X."/>
        </authorList>
    </citation>
    <scope>NUCLEOTIDE SEQUENCE [LARGE SCALE GENOMIC DNA]</scope>
    <source>
        <strain evidence="2">93-210</strain>
    </source>
</reference>
<name>A0ACC0EZ26_9BASI</name>
<organism evidence="1 2">
    <name type="scientific">Puccinia striiformis f. sp. tritici</name>
    <dbReference type="NCBI Taxonomy" id="168172"/>
    <lineage>
        <taxon>Eukaryota</taxon>
        <taxon>Fungi</taxon>
        <taxon>Dikarya</taxon>
        <taxon>Basidiomycota</taxon>
        <taxon>Pucciniomycotina</taxon>
        <taxon>Pucciniomycetes</taxon>
        <taxon>Pucciniales</taxon>
        <taxon>Pucciniaceae</taxon>
        <taxon>Puccinia</taxon>
    </lineage>
</organism>
<comment type="caution">
    <text evidence="1">The sequence shown here is derived from an EMBL/GenBank/DDBJ whole genome shotgun (WGS) entry which is preliminary data.</text>
</comment>
<keyword evidence="2" id="KW-1185">Reference proteome</keyword>
<dbReference type="EMBL" id="CM045865">
    <property type="protein sequence ID" value="KAI7962910.1"/>
    <property type="molecule type" value="Genomic_DNA"/>
</dbReference>
<gene>
    <name evidence="1" type="ORF">MJO28_001004</name>
</gene>